<dbReference type="eggNOG" id="COG2226">
    <property type="taxonomic scope" value="Bacteria"/>
</dbReference>
<dbReference type="Pfam" id="PF13649">
    <property type="entry name" value="Methyltransf_25"/>
    <property type="match status" value="1"/>
</dbReference>
<dbReference type="EMBL" id="ARYM01000012">
    <property type="protein sequence ID" value="KCZ98141.1"/>
    <property type="molecule type" value="Genomic_DNA"/>
</dbReference>
<dbReference type="Gene3D" id="3.40.50.150">
    <property type="entry name" value="Vaccinia Virus protein VP39"/>
    <property type="match status" value="1"/>
</dbReference>
<gene>
    <name evidence="3" type="ORF">HPO_11079</name>
</gene>
<feature type="domain" description="Methyltransferase" evidence="2">
    <location>
        <begin position="229"/>
        <end position="327"/>
    </location>
</feature>
<dbReference type="GO" id="GO:0032259">
    <property type="term" value="P:methylation"/>
    <property type="evidence" value="ECO:0007669"/>
    <property type="project" value="UniProtKB-KW"/>
</dbReference>
<keyword evidence="4" id="KW-1185">Reference proteome</keyword>
<dbReference type="STRING" id="1280954.HPO_11079"/>
<name>A0A062VJ70_9PROT</name>
<proteinExistence type="predicted"/>
<organism evidence="3 4">
    <name type="scientific">Hyphomonas polymorpha PS728</name>
    <dbReference type="NCBI Taxonomy" id="1280954"/>
    <lineage>
        <taxon>Bacteria</taxon>
        <taxon>Pseudomonadati</taxon>
        <taxon>Pseudomonadota</taxon>
        <taxon>Alphaproteobacteria</taxon>
        <taxon>Hyphomonadales</taxon>
        <taxon>Hyphomonadaceae</taxon>
        <taxon>Hyphomonas</taxon>
    </lineage>
</organism>
<evidence type="ECO:0000313" key="3">
    <source>
        <dbReference type="EMBL" id="KCZ98141.1"/>
    </source>
</evidence>
<dbReference type="InterPro" id="IPR041698">
    <property type="entry name" value="Methyltransf_25"/>
</dbReference>
<keyword evidence="3" id="KW-0808">Transferase</keyword>
<feature type="region of interest" description="Disordered" evidence="1">
    <location>
        <begin position="1"/>
        <end position="33"/>
    </location>
</feature>
<keyword evidence="3" id="KW-0489">Methyltransferase</keyword>
<sequence length="424" mass="47344">MADTVRPPKTAPKGKAAKKEAAPAPRAYDGPPDYRVVGRHGVFPETTHDEVARFNFLAHMNRHLAANIMPGVGEAFEARIKPAFEKKEKRSFKDRHEVRKALTQDPMWQWWSALRRGTMESRQQAGRWVTLRQADDLNGKVREMTESDSRLVLAPGFRQPRSTEAIDHHCMPGSYHTELVPGDVTGPANYDIGIFATTGGMLGRFNDGGGVAVAEWVKQNMPDFKPKRILDIGCGLGHNVVPLAQAYPDAEIVAVDAGAPMLRYGLARAKSLGVNNITFIQGDVSDLSQFEDNSFDWVQSTMFLHETSYKSMPKIFAETQRLLKPGGIVLHVEQPQYTADMPLFEQAMRDWDAFYNNEPFWTKMHEIDLDAWMEKAGFAKDALIHGGVAAVVDPEVFPEAAKDTKQEDYGRKAAWHVIGARKVA</sequence>
<dbReference type="RefSeq" id="WP_035598527.1">
    <property type="nucleotide sequence ID" value="NZ_ARYM01000012.1"/>
</dbReference>
<dbReference type="PATRIC" id="fig|1280954.3.peg.2245"/>
<dbReference type="InterPro" id="IPR029063">
    <property type="entry name" value="SAM-dependent_MTases_sf"/>
</dbReference>
<evidence type="ECO:0000256" key="1">
    <source>
        <dbReference type="SAM" id="MobiDB-lite"/>
    </source>
</evidence>
<dbReference type="CDD" id="cd02440">
    <property type="entry name" value="AdoMet_MTases"/>
    <property type="match status" value="1"/>
</dbReference>
<comment type="caution">
    <text evidence="3">The sequence shown here is derived from an EMBL/GenBank/DDBJ whole genome shotgun (WGS) entry which is preliminary data.</text>
</comment>
<accession>A0A062VJ70</accession>
<dbReference type="Proteomes" id="UP000027100">
    <property type="component" value="Unassembled WGS sequence"/>
</dbReference>
<dbReference type="SUPFAM" id="SSF53335">
    <property type="entry name" value="S-adenosyl-L-methionine-dependent methyltransferases"/>
    <property type="match status" value="1"/>
</dbReference>
<evidence type="ECO:0000313" key="4">
    <source>
        <dbReference type="Proteomes" id="UP000027100"/>
    </source>
</evidence>
<reference evidence="3 4" key="1">
    <citation type="journal article" date="2014" name="Antonie Van Leeuwenhoek">
        <title>Hyphomonas beringensis sp. nov. and Hyphomonas chukchiensis sp. nov., isolated from surface seawater of the Bering Sea and Chukchi Sea.</title>
        <authorList>
            <person name="Li C."/>
            <person name="Lai Q."/>
            <person name="Li G."/>
            <person name="Dong C."/>
            <person name="Wang J."/>
            <person name="Liao Y."/>
            <person name="Shao Z."/>
        </authorList>
    </citation>
    <scope>NUCLEOTIDE SEQUENCE [LARGE SCALE GENOMIC DNA]</scope>
    <source>
        <strain evidence="3 4">PS728</strain>
    </source>
</reference>
<protein>
    <submittedName>
        <fullName evidence="3">UbiE/COQ5 family methyltransferase</fullName>
    </submittedName>
</protein>
<dbReference type="GO" id="GO:0008168">
    <property type="term" value="F:methyltransferase activity"/>
    <property type="evidence" value="ECO:0007669"/>
    <property type="project" value="UniProtKB-KW"/>
</dbReference>
<dbReference type="AlphaFoldDB" id="A0A062VJ70"/>
<evidence type="ECO:0000259" key="2">
    <source>
        <dbReference type="Pfam" id="PF13649"/>
    </source>
</evidence>
<dbReference type="PANTHER" id="PTHR43591">
    <property type="entry name" value="METHYLTRANSFERASE"/>
    <property type="match status" value="1"/>
</dbReference>
<dbReference type="OrthoDB" id="65624at2"/>